<dbReference type="AlphaFoldDB" id="A0A9E7NDV7"/>
<dbReference type="Pfam" id="PF06386">
    <property type="entry name" value="GvpL_GvpF"/>
    <property type="match status" value="2"/>
</dbReference>
<accession>A0A9E7NDV7</accession>
<dbReference type="InterPro" id="IPR009430">
    <property type="entry name" value="GvpL/GvpF"/>
</dbReference>
<proteinExistence type="inferred from homology"/>
<reference evidence="5" key="1">
    <citation type="submission" date="2022-06" db="EMBL/GenBank/DDBJ databases">
        <title>Diverse halophilic archaea isolated from saline environments.</title>
        <authorList>
            <person name="Cui H.-L."/>
        </authorList>
    </citation>
    <scope>NUCLEOTIDE SEQUENCE</scope>
    <source>
        <strain evidence="5">WLHS1</strain>
    </source>
</reference>
<name>A0A9E7NDV7_9EURY</name>
<keyword evidence="1" id="KW-0304">Gas vesicle</keyword>
<dbReference type="PANTHER" id="PTHR36852:SF1">
    <property type="entry name" value="PROTEIN GVPL 2"/>
    <property type="match status" value="1"/>
</dbReference>
<evidence type="ECO:0000256" key="3">
    <source>
        <dbReference type="ARBA" id="ARBA00035643"/>
    </source>
</evidence>
<evidence type="ECO:0000313" key="5">
    <source>
        <dbReference type="EMBL" id="UTF55521.1"/>
    </source>
</evidence>
<keyword evidence="6" id="KW-1185">Reference proteome</keyword>
<dbReference type="KEGG" id="sawl:NGM29_17340"/>
<dbReference type="PANTHER" id="PTHR36852">
    <property type="entry name" value="PROTEIN GVPL 2"/>
    <property type="match status" value="1"/>
</dbReference>
<evidence type="ECO:0000313" key="6">
    <source>
        <dbReference type="Proteomes" id="UP001056855"/>
    </source>
</evidence>
<dbReference type="GO" id="GO:0031411">
    <property type="term" value="C:gas vesicle"/>
    <property type="evidence" value="ECO:0007669"/>
    <property type="project" value="UniProtKB-SubCell"/>
</dbReference>
<evidence type="ECO:0000256" key="2">
    <source>
        <dbReference type="ARBA" id="ARBA00035108"/>
    </source>
</evidence>
<dbReference type="EMBL" id="CP100355">
    <property type="protein sequence ID" value="UTF55521.1"/>
    <property type="molecule type" value="Genomic_DNA"/>
</dbReference>
<evidence type="ECO:0000256" key="1">
    <source>
        <dbReference type="ARBA" id="ARBA00022987"/>
    </source>
</evidence>
<sequence length="206" mass="22769">MSLEEDDDSDRETLPVEGAGVAGATELYPVSHGRLAALASPIDVTDPEETDEDAKRHDAVLRALLTENGGRTIVPMRFGMVFESERALKNVLRGGRGAFRRTLHDIDNRVELGLKVVREQDATVDDETIVERVSDELEPLATSSVDSGEFSDRLILNRSYLVDRSEREAFDTAVGELEADLEDVMIRYSGPFAPYSFVDVKIGAQR</sequence>
<dbReference type="GO" id="GO:0031412">
    <property type="term" value="P:gas vesicle organization"/>
    <property type="evidence" value="ECO:0007669"/>
    <property type="project" value="InterPro"/>
</dbReference>
<dbReference type="Proteomes" id="UP001056855">
    <property type="component" value="Chromosome"/>
</dbReference>
<comment type="subcellular location">
    <subcellularLocation>
        <location evidence="2">Gas vesicle</location>
    </subcellularLocation>
</comment>
<comment type="similarity">
    <text evidence="3">Belongs to the gas vesicle GvpF/GvpL family.</text>
</comment>
<protein>
    <submittedName>
        <fullName evidence="5">GvpL/GvpF family gas vesicle protein</fullName>
    </submittedName>
</protein>
<organism evidence="5 6">
    <name type="scientific">Natronosalvus rutilus</name>
    <dbReference type="NCBI Taxonomy" id="2953753"/>
    <lineage>
        <taxon>Archaea</taxon>
        <taxon>Methanobacteriati</taxon>
        <taxon>Methanobacteriota</taxon>
        <taxon>Stenosarchaea group</taxon>
        <taxon>Halobacteria</taxon>
        <taxon>Halobacteriales</taxon>
        <taxon>Natrialbaceae</taxon>
        <taxon>Natronosalvus</taxon>
    </lineage>
</organism>
<evidence type="ECO:0000256" key="4">
    <source>
        <dbReference type="SAM" id="MobiDB-lite"/>
    </source>
</evidence>
<gene>
    <name evidence="5" type="ORF">NGM29_17340</name>
</gene>
<feature type="region of interest" description="Disordered" evidence="4">
    <location>
        <begin position="1"/>
        <end position="25"/>
    </location>
</feature>
<feature type="compositionally biased region" description="Acidic residues" evidence="4">
    <location>
        <begin position="1"/>
        <end position="10"/>
    </location>
</feature>